<evidence type="ECO:0000256" key="2">
    <source>
        <dbReference type="SAM" id="Phobius"/>
    </source>
</evidence>
<evidence type="ECO:0000313" key="4">
    <source>
        <dbReference type="Proteomes" id="UP001243757"/>
    </source>
</evidence>
<evidence type="ECO:0008006" key="5">
    <source>
        <dbReference type="Google" id="ProtNLM"/>
    </source>
</evidence>
<name>A0ABT7F415_9RHOB</name>
<reference evidence="3 4" key="1">
    <citation type="submission" date="2023-05" db="EMBL/GenBank/DDBJ databases">
        <title>Pseudodonghicola sp. nov.</title>
        <authorList>
            <person name="Huang J."/>
        </authorList>
    </citation>
    <scope>NUCLEOTIDE SEQUENCE [LARGE SCALE GENOMIC DNA]</scope>
    <source>
        <strain evidence="3 4">IC7</strain>
    </source>
</reference>
<dbReference type="RefSeq" id="WP_284481972.1">
    <property type="nucleotide sequence ID" value="NZ_JASNJD010000012.1"/>
</dbReference>
<evidence type="ECO:0000256" key="1">
    <source>
        <dbReference type="SAM" id="MobiDB-lite"/>
    </source>
</evidence>
<evidence type="ECO:0000313" key="3">
    <source>
        <dbReference type="EMBL" id="MDK3019169.1"/>
    </source>
</evidence>
<feature type="transmembrane region" description="Helical" evidence="2">
    <location>
        <begin position="279"/>
        <end position="297"/>
    </location>
</feature>
<accession>A0ABT7F415</accession>
<feature type="compositionally biased region" description="Low complexity" evidence="1">
    <location>
        <begin position="454"/>
        <end position="464"/>
    </location>
</feature>
<comment type="caution">
    <text evidence="3">The sequence shown here is derived from an EMBL/GenBank/DDBJ whole genome shotgun (WGS) entry which is preliminary data.</text>
</comment>
<keyword evidence="2" id="KW-0812">Transmembrane</keyword>
<feature type="transmembrane region" description="Helical" evidence="2">
    <location>
        <begin position="242"/>
        <end position="267"/>
    </location>
</feature>
<organism evidence="3 4">
    <name type="scientific">Pseudodonghicola flavimaris</name>
    <dbReference type="NCBI Taxonomy" id="3050036"/>
    <lineage>
        <taxon>Bacteria</taxon>
        <taxon>Pseudomonadati</taxon>
        <taxon>Pseudomonadota</taxon>
        <taxon>Alphaproteobacteria</taxon>
        <taxon>Rhodobacterales</taxon>
        <taxon>Paracoccaceae</taxon>
        <taxon>Pseudodonghicola</taxon>
    </lineage>
</organism>
<feature type="transmembrane region" description="Helical" evidence="2">
    <location>
        <begin position="404"/>
        <end position="420"/>
    </location>
</feature>
<dbReference type="Proteomes" id="UP001243757">
    <property type="component" value="Unassembled WGS sequence"/>
</dbReference>
<feature type="transmembrane region" description="Helical" evidence="2">
    <location>
        <begin position="369"/>
        <end position="397"/>
    </location>
</feature>
<feature type="compositionally biased region" description="Basic residues" evidence="1">
    <location>
        <begin position="469"/>
        <end position="480"/>
    </location>
</feature>
<feature type="region of interest" description="Disordered" evidence="1">
    <location>
        <begin position="451"/>
        <end position="480"/>
    </location>
</feature>
<sequence length="480" mass="52948">MPNAFAMLMLLCWPLVCIVMVKRMPPERAVIWCILGGYLLLPPVANFDLPLIPAMDKESIPNLMAFLLAVLMLHRSVPLLPKSVPGRVLVLMFLLGTIPTVLTNGDPAVYRDDYGHSYVIPGVRIHDLVSVMVKQTITILPFLIGRALLSTETGLRELLKAIMIGGLIYTLPSLIEVRLSPQINVWVYGFFQHSFEQMMRDGGFRPIVFLPHALWLAFFMFTALLSAAALTRSAEPEARFRMILATVYLAGVLYLCKSLASQLYALSFLPVVIFASPRWQLRVALGLAAVAVLYPMLRNAGLIPLDAILERAAAISEERAASLAYRFTNEEILLERAHDKTLFGWGGWGRNLIMDAMDGQVRTVPDGRWIIVFGTFGWLGYIAEMGLLALPLALIALRARRQKVSVYAAPVALIVAATMIDMLVNATLIPLTWLCAGAVLGHAEDPRLARDRSSAAAASPGASRQPVIGRRRPKGRRTVM</sequence>
<feature type="transmembrane region" description="Helical" evidence="2">
    <location>
        <begin position="6"/>
        <end position="22"/>
    </location>
</feature>
<dbReference type="EMBL" id="JASNJD010000012">
    <property type="protein sequence ID" value="MDK3019169.1"/>
    <property type="molecule type" value="Genomic_DNA"/>
</dbReference>
<keyword evidence="2" id="KW-0472">Membrane</keyword>
<feature type="transmembrane region" description="Helical" evidence="2">
    <location>
        <begin position="59"/>
        <end position="77"/>
    </location>
</feature>
<keyword evidence="4" id="KW-1185">Reference proteome</keyword>
<feature type="transmembrane region" description="Helical" evidence="2">
    <location>
        <begin position="29"/>
        <end position="47"/>
    </location>
</feature>
<proteinExistence type="predicted"/>
<feature type="transmembrane region" description="Helical" evidence="2">
    <location>
        <begin position="158"/>
        <end position="175"/>
    </location>
</feature>
<feature type="transmembrane region" description="Helical" evidence="2">
    <location>
        <begin position="207"/>
        <end position="230"/>
    </location>
</feature>
<keyword evidence="2" id="KW-1133">Transmembrane helix</keyword>
<gene>
    <name evidence="3" type="ORF">QO033_15920</name>
</gene>
<feature type="transmembrane region" description="Helical" evidence="2">
    <location>
        <begin position="84"/>
        <end position="102"/>
    </location>
</feature>
<protein>
    <recommendedName>
        <fullName evidence="5">O-antigen ligase domain-containing protein</fullName>
    </recommendedName>
</protein>